<feature type="domain" description="C2H2-type" evidence="11">
    <location>
        <begin position="64"/>
        <end position="91"/>
    </location>
</feature>
<dbReference type="Pfam" id="PF13912">
    <property type="entry name" value="zf-C2H2_6"/>
    <property type="match status" value="1"/>
</dbReference>
<feature type="domain" description="C2H2-type" evidence="11">
    <location>
        <begin position="149"/>
        <end position="172"/>
    </location>
</feature>
<dbReference type="Gene3D" id="3.30.160.60">
    <property type="entry name" value="Classic Zinc Finger"/>
    <property type="match status" value="6"/>
</dbReference>
<name>A0A1S3DRN8_DIACI</name>
<feature type="non-terminal residue" evidence="13">
    <location>
        <position position="255"/>
    </location>
</feature>
<dbReference type="GO" id="GO:0003700">
    <property type="term" value="F:DNA-binding transcription factor activity"/>
    <property type="evidence" value="ECO:0007669"/>
    <property type="project" value="TreeGrafter"/>
</dbReference>
<comment type="subcellular location">
    <subcellularLocation>
        <location evidence="1">Nucleus</location>
    </subcellularLocation>
</comment>
<keyword evidence="4" id="KW-0677">Repeat</keyword>
<dbReference type="GO" id="GO:0005634">
    <property type="term" value="C:nucleus"/>
    <property type="evidence" value="ECO:0007669"/>
    <property type="project" value="UniProtKB-SubCell"/>
</dbReference>
<dbReference type="GO" id="GO:0000978">
    <property type="term" value="F:RNA polymerase II cis-regulatory region sequence-specific DNA binding"/>
    <property type="evidence" value="ECO:0007669"/>
    <property type="project" value="TreeGrafter"/>
</dbReference>
<dbReference type="FunFam" id="3.30.160.60:FF:000145">
    <property type="entry name" value="Zinc finger protein 574"/>
    <property type="match status" value="1"/>
</dbReference>
<dbReference type="KEGG" id="dci:103523490"/>
<keyword evidence="5 10" id="KW-0863">Zinc-finger</keyword>
<dbReference type="GeneID" id="103523490"/>
<dbReference type="Pfam" id="PF12874">
    <property type="entry name" value="zf-met"/>
    <property type="match status" value="1"/>
</dbReference>
<dbReference type="PANTHER" id="PTHR24390">
    <property type="entry name" value="ZINC FINGER PROTEIN"/>
    <property type="match status" value="1"/>
</dbReference>
<keyword evidence="8" id="KW-0804">Transcription</keyword>
<dbReference type="InterPro" id="IPR013087">
    <property type="entry name" value="Znf_C2H2_type"/>
</dbReference>
<dbReference type="Pfam" id="PF00096">
    <property type="entry name" value="zf-C2H2"/>
    <property type="match status" value="4"/>
</dbReference>
<feature type="domain" description="C2H2-type" evidence="11">
    <location>
        <begin position="176"/>
        <end position="199"/>
    </location>
</feature>
<keyword evidence="9" id="KW-0539">Nucleus</keyword>
<dbReference type="SUPFAM" id="SSF57667">
    <property type="entry name" value="beta-beta-alpha zinc fingers"/>
    <property type="match status" value="3"/>
</dbReference>
<keyword evidence="7" id="KW-0805">Transcription regulation</keyword>
<dbReference type="Pfam" id="PF12756">
    <property type="entry name" value="zf-C2H2_2"/>
    <property type="match status" value="1"/>
</dbReference>
<evidence type="ECO:0000313" key="13">
    <source>
        <dbReference type="RefSeq" id="XP_008486752.3"/>
    </source>
</evidence>
<dbReference type="FunFam" id="3.30.160.60:FF:000446">
    <property type="entry name" value="Zinc finger protein"/>
    <property type="match status" value="1"/>
</dbReference>
<organism evidence="12 13">
    <name type="scientific">Diaphorina citri</name>
    <name type="common">Asian citrus psyllid</name>
    <dbReference type="NCBI Taxonomy" id="121845"/>
    <lineage>
        <taxon>Eukaryota</taxon>
        <taxon>Metazoa</taxon>
        <taxon>Ecdysozoa</taxon>
        <taxon>Arthropoda</taxon>
        <taxon>Hexapoda</taxon>
        <taxon>Insecta</taxon>
        <taxon>Pterygota</taxon>
        <taxon>Neoptera</taxon>
        <taxon>Paraneoptera</taxon>
        <taxon>Hemiptera</taxon>
        <taxon>Sternorrhyncha</taxon>
        <taxon>Psylloidea</taxon>
        <taxon>Psyllidae</taxon>
        <taxon>Diaphorininae</taxon>
        <taxon>Diaphorina</taxon>
    </lineage>
</organism>
<dbReference type="Proteomes" id="UP000079169">
    <property type="component" value="Unplaced"/>
</dbReference>
<dbReference type="PANTHER" id="PTHR24390:SF79">
    <property type="entry name" value="ASPARAGINE-RICH ZINC FINGER PROTEIN AZF1"/>
    <property type="match status" value="1"/>
</dbReference>
<dbReference type="GO" id="GO:0006357">
    <property type="term" value="P:regulation of transcription by RNA polymerase II"/>
    <property type="evidence" value="ECO:0007669"/>
    <property type="project" value="TreeGrafter"/>
</dbReference>
<dbReference type="PROSITE" id="PS00028">
    <property type="entry name" value="ZINC_FINGER_C2H2_1"/>
    <property type="match status" value="7"/>
</dbReference>
<dbReference type="InterPro" id="IPR041661">
    <property type="entry name" value="ZN622/Rei1/Reh1_Znf-C2H2"/>
</dbReference>
<evidence type="ECO:0000256" key="5">
    <source>
        <dbReference type="ARBA" id="ARBA00022771"/>
    </source>
</evidence>
<feature type="domain" description="C2H2-type" evidence="11">
    <location>
        <begin position="121"/>
        <end position="148"/>
    </location>
</feature>
<evidence type="ECO:0000256" key="2">
    <source>
        <dbReference type="ARBA" id="ARBA00006991"/>
    </source>
</evidence>
<evidence type="ECO:0000256" key="8">
    <source>
        <dbReference type="ARBA" id="ARBA00023163"/>
    </source>
</evidence>
<dbReference type="FunFam" id="3.30.160.60:FF:000870">
    <property type="entry name" value="zinc finger protein 197 isoform X1"/>
    <property type="match status" value="1"/>
</dbReference>
<feature type="domain" description="C2H2-type" evidence="11">
    <location>
        <begin position="205"/>
        <end position="232"/>
    </location>
</feature>
<comment type="similarity">
    <text evidence="2">Belongs to the krueppel C2H2-type zinc-finger protein family.</text>
</comment>
<dbReference type="AlphaFoldDB" id="A0A1S3DRN8"/>
<evidence type="ECO:0000256" key="1">
    <source>
        <dbReference type="ARBA" id="ARBA00004123"/>
    </source>
</evidence>
<evidence type="ECO:0000256" key="10">
    <source>
        <dbReference type="PROSITE-ProRule" id="PRU00042"/>
    </source>
</evidence>
<evidence type="ECO:0000256" key="3">
    <source>
        <dbReference type="ARBA" id="ARBA00022723"/>
    </source>
</evidence>
<evidence type="ECO:0000256" key="6">
    <source>
        <dbReference type="ARBA" id="ARBA00022833"/>
    </source>
</evidence>
<evidence type="ECO:0000259" key="11">
    <source>
        <dbReference type="PROSITE" id="PS50157"/>
    </source>
</evidence>
<keyword evidence="12" id="KW-1185">Reference proteome</keyword>
<evidence type="ECO:0000256" key="7">
    <source>
        <dbReference type="ARBA" id="ARBA00023015"/>
    </source>
</evidence>
<dbReference type="SMART" id="SM00355">
    <property type="entry name" value="ZnF_C2H2"/>
    <property type="match status" value="8"/>
</dbReference>
<sequence>MLIKHENSDFVCNLCPPDSKNVIKYAHLLVRHMKKNHTMQVHIPTVIKHFRSVTSIKMNNVTQYKCPDCPAVLQTFKSLKSHLEIHGGEKEFSCHICNKVFTRKGTLMHHIRTVHEKHRGYRCDVCSRSFTNVCNLKDHMQLHTGSRKYVCEVCGETFYYRGSLKVHKFTHSTTPFVCSYCGNVFKNPITLKGHIAVTHLKVSKCVCDICGKELNSAKVMRDHMAVHSTERPFVCEICNSSFKLIKHLKQHYKTH</sequence>
<feature type="domain" description="C2H2-type" evidence="11">
    <location>
        <begin position="233"/>
        <end position="255"/>
    </location>
</feature>
<dbReference type="PaxDb" id="121845-A0A1S3DRN8"/>
<dbReference type="PROSITE" id="PS50157">
    <property type="entry name" value="ZINC_FINGER_C2H2_2"/>
    <property type="match status" value="7"/>
</dbReference>
<evidence type="ECO:0000256" key="4">
    <source>
        <dbReference type="ARBA" id="ARBA00022737"/>
    </source>
</evidence>
<dbReference type="GO" id="GO:0008270">
    <property type="term" value="F:zinc ion binding"/>
    <property type="evidence" value="ECO:0007669"/>
    <property type="project" value="UniProtKB-KW"/>
</dbReference>
<feature type="domain" description="C2H2-type" evidence="11">
    <location>
        <begin position="92"/>
        <end position="120"/>
    </location>
</feature>
<accession>A0A1S3DRN8</accession>
<keyword evidence="3" id="KW-0479">Metal-binding</keyword>
<gene>
    <name evidence="13" type="primary">LOC103523490</name>
</gene>
<evidence type="ECO:0000313" key="12">
    <source>
        <dbReference type="Proteomes" id="UP000079169"/>
    </source>
</evidence>
<proteinExistence type="inferred from homology"/>
<dbReference type="RefSeq" id="XP_008486752.3">
    <property type="nucleotide sequence ID" value="XM_008488530.3"/>
</dbReference>
<protein>
    <submittedName>
        <fullName evidence="13">Myoneurin-like</fullName>
    </submittedName>
</protein>
<reference evidence="13" key="1">
    <citation type="submission" date="2025-08" db="UniProtKB">
        <authorList>
            <consortium name="RefSeq"/>
        </authorList>
    </citation>
    <scope>IDENTIFICATION</scope>
</reference>
<keyword evidence="6" id="KW-0862">Zinc</keyword>
<evidence type="ECO:0000256" key="9">
    <source>
        <dbReference type="ARBA" id="ARBA00023242"/>
    </source>
</evidence>
<dbReference type="InterPro" id="IPR036236">
    <property type="entry name" value="Znf_C2H2_sf"/>
</dbReference>
<dbReference type="FunFam" id="3.30.160.60:FF:000761">
    <property type="entry name" value="Zinc finger protein 449"/>
    <property type="match status" value="1"/>
</dbReference>
<dbReference type="STRING" id="121845.A0A1S3DRN8"/>